<feature type="transmembrane region" description="Helical" evidence="2">
    <location>
        <begin position="90"/>
        <end position="109"/>
    </location>
</feature>
<reference evidence="4 5" key="1">
    <citation type="submission" date="2017-06" db="EMBL/GenBank/DDBJ databases">
        <title>Draft Genome Sequence of Natranaerobius trueperi halophilic, alkalithermophilic bacteria from soda lakes.</title>
        <authorList>
            <person name="Zhao B."/>
        </authorList>
    </citation>
    <scope>NUCLEOTIDE SEQUENCE [LARGE SCALE GENOMIC DNA]</scope>
    <source>
        <strain evidence="4 5">DSM 18760</strain>
    </source>
</reference>
<keyword evidence="2" id="KW-1133">Transmembrane helix</keyword>
<keyword evidence="2" id="KW-0472">Membrane</keyword>
<dbReference type="AlphaFoldDB" id="A0A226BY38"/>
<dbReference type="SUPFAM" id="SSF103481">
    <property type="entry name" value="Multidrug resistance efflux transporter EmrE"/>
    <property type="match status" value="2"/>
</dbReference>
<dbReference type="OrthoDB" id="9814238at2"/>
<dbReference type="PANTHER" id="PTHR22911:SF102">
    <property type="entry name" value="MEMBRANE PROTEIN"/>
    <property type="match status" value="1"/>
</dbReference>
<feature type="transmembrane region" description="Helical" evidence="2">
    <location>
        <begin position="256"/>
        <end position="273"/>
    </location>
</feature>
<keyword evidence="2" id="KW-0812">Transmembrane</keyword>
<evidence type="ECO:0000256" key="1">
    <source>
        <dbReference type="ARBA" id="ARBA00007362"/>
    </source>
</evidence>
<dbReference type="EMBL" id="NIQC01000029">
    <property type="protein sequence ID" value="OWZ83050.1"/>
    <property type="molecule type" value="Genomic_DNA"/>
</dbReference>
<comment type="similarity">
    <text evidence="1">Belongs to the EamA transporter family.</text>
</comment>
<feature type="transmembrane region" description="Helical" evidence="2">
    <location>
        <begin position="149"/>
        <end position="167"/>
    </location>
</feature>
<proteinExistence type="inferred from homology"/>
<dbReference type="GO" id="GO:0016020">
    <property type="term" value="C:membrane"/>
    <property type="evidence" value="ECO:0007669"/>
    <property type="project" value="InterPro"/>
</dbReference>
<comment type="caution">
    <text evidence="4">The sequence shown here is derived from an EMBL/GenBank/DDBJ whole genome shotgun (WGS) entry which is preliminary data.</text>
</comment>
<feature type="transmembrane region" description="Helical" evidence="2">
    <location>
        <begin position="116"/>
        <end position="137"/>
    </location>
</feature>
<feature type="transmembrane region" description="Helical" evidence="2">
    <location>
        <begin position="231"/>
        <end position="250"/>
    </location>
</feature>
<dbReference type="RefSeq" id="WP_089024279.1">
    <property type="nucleotide sequence ID" value="NZ_NIQC01000029.1"/>
</dbReference>
<evidence type="ECO:0000313" key="5">
    <source>
        <dbReference type="Proteomes" id="UP000214588"/>
    </source>
</evidence>
<dbReference type="PANTHER" id="PTHR22911">
    <property type="entry name" value="ACYL-MALONYL CONDENSING ENZYME-RELATED"/>
    <property type="match status" value="1"/>
</dbReference>
<evidence type="ECO:0000256" key="2">
    <source>
        <dbReference type="SAM" id="Phobius"/>
    </source>
</evidence>
<dbReference type="InterPro" id="IPR000620">
    <property type="entry name" value="EamA_dom"/>
</dbReference>
<feature type="domain" description="EamA" evidence="3">
    <location>
        <begin position="145"/>
        <end position="273"/>
    </location>
</feature>
<evidence type="ECO:0000259" key="3">
    <source>
        <dbReference type="Pfam" id="PF00892"/>
    </source>
</evidence>
<feature type="transmembrane region" description="Helical" evidence="2">
    <location>
        <begin position="174"/>
        <end position="192"/>
    </location>
</feature>
<feature type="transmembrane region" description="Helical" evidence="2">
    <location>
        <begin position="60"/>
        <end position="84"/>
    </location>
</feature>
<organism evidence="4 5">
    <name type="scientific">Natranaerobius trueperi</name>
    <dbReference type="NCBI Taxonomy" id="759412"/>
    <lineage>
        <taxon>Bacteria</taxon>
        <taxon>Bacillati</taxon>
        <taxon>Bacillota</taxon>
        <taxon>Clostridia</taxon>
        <taxon>Natranaerobiales</taxon>
        <taxon>Natranaerobiaceae</taxon>
        <taxon>Natranaerobius</taxon>
    </lineage>
</organism>
<gene>
    <name evidence="4" type="ORF">CDO51_10835</name>
</gene>
<feature type="domain" description="EamA" evidence="3">
    <location>
        <begin position="2"/>
        <end position="132"/>
    </location>
</feature>
<dbReference type="InterPro" id="IPR037185">
    <property type="entry name" value="EmrE-like"/>
</dbReference>
<evidence type="ECO:0000313" key="4">
    <source>
        <dbReference type="EMBL" id="OWZ83050.1"/>
    </source>
</evidence>
<name>A0A226BY38_9FIRM</name>
<keyword evidence="5" id="KW-1185">Reference proteome</keyword>
<dbReference type="Proteomes" id="UP000214588">
    <property type="component" value="Unassembled WGS sequence"/>
</dbReference>
<sequence length="275" mass="30241">MNGYFKILLAACIWGTLGIFARWSGIPANELVFYKTFVASISLLILLPREKLLIANRLRAFIIIILAGILYAITAILFMNSIYITTMSNALFAFYIKPIIVALLLPIFFREKPNIWSILATLVSLIGLGLILTPSIIEFSFSDIRGVLLALFSAITSSSIVVLVKLIDIPSPIITYYAMIAATLLMIPFIDLDTNINLIQVGFIIIIGFIHTAIPYILYFSGLRSAKTSHGITLTYFDPVVASFAGVLLFQEPFSILTLIGSCLIIISGALIISH</sequence>
<feature type="transmembrane region" description="Helical" evidence="2">
    <location>
        <begin position="198"/>
        <end position="219"/>
    </location>
</feature>
<dbReference type="Pfam" id="PF00892">
    <property type="entry name" value="EamA"/>
    <property type="match status" value="2"/>
</dbReference>
<accession>A0A226BY38</accession>
<protein>
    <recommendedName>
        <fullName evidence="3">EamA domain-containing protein</fullName>
    </recommendedName>
</protein>
<feature type="transmembrane region" description="Helical" evidence="2">
    <location>
        <begin position="31"/>
        <end position="48"/>
    </location>
</feature>